<dbReference type="Proteomes" id="UP000499080">
    <property type="component" value="Unassembled WGS sequence"/>
</dbReference>
<sequence>MLSLKRKQQNDDEKRAKMIKLYTEPSCSTEDSAPALGQDRNLFICFNNMKKFETDFDTKITTLSEFLSRKANKDMLYFLNNEACNTLNSIESKNFSPGVICTISFPEIPQKNFNCLSATNDLQNDISWSKILQLNGRPQEYIKLMNENYDKRCKNEKLYFKLPSHLQNCIKKGLKTRKYSDNFIDISENMGSFCQIDFDSNSTFFSSIFNNLFVNNGEKNALLTNNLNKIVIYIYSLLSEEINSFYENVFAEAKANEQLKDMKQICYKICEKDGISFTTKYDRQSQNFILAWMFKIEVGNFDSKLKEHKTYENIATANSLTIHITNDAFKYLYFLIESQISNEYDQYYKNNFCEKIAKSLFISTDRNLPSKFIIAKRCDIEKQDLPRRNWFSDCEKSMNHIEIEIKVNFNLCSDLQNNFKELVSENPADSSKCIAKTDLNTCEKKDLLNSIKKLSSCSNASKQEMYCTTIKNKSIINMRKIRKLLTNMQTINIGTYTKETPYFSRVAYNSVCEKAVSQKFKNEVRNNYNKFGSEILKTKYCSSVIEDDGILITELPGLKDHNNFFSQKTQDFHNKQHYYRSYLKASDINPEENENFENICLEDRHLFLNVNKNFTPFEDKKTEETASDIEMLHSEVMADDSKKNDSPKFEFSNNQIVSVEDMAFRFNEINNFNPKPKFLIRDFDFSQENKKISKSLSPCELSEFPSSPNKEMCEMILNAADIKKKNAACQTENLIETFENYSDLSDLILKLKSCDSNSTTEGKDEVAIRNVNHSSAHILGSQLENDLIQLKERKLFASTESTNFSHELKSFKEIAYGEFSNSRGDSFSAVPEETNLCQIVADDESFYLYNEEAVKTGESVSKMENVNKYGIQRSKVRMGLSRKQKVKPLHPYFNYKEASG</sequence>
<evidence type="ECO:0000313" key="1">
    <source>
        <dbReference type="EMBL" id="GBM00641.1"/>
    </source>
</evidence>
<dbReference type="OrthoDB" id="10572503at2759"/>
<proteinExistence type="predicted"/>
<protein>
    <submittedName>
        <fullName evidence="1">Uncharacterized protein</fullName>
    </submittedName>
</protein>
<evidence type="ECO:0000313" key="2">
    <source>
        <dbReference type="Proteomes" id="UP000499080"/>
    </source>
</evidence>
<organism evidence="1 2">
    <name type="scientific">Araneus ventricosus</name>
    <name type="common">Orbweaver spider</name>
    <name type="synonym">Epeira ventricosa</name>
    <dbReference type="NCBI Taxonomy" id="182803"/>
    <lineage>
        <taxon>Eukaryota</taxon>
        <taxon>Metazoa</taxon>
        <taxon>Ecdysozoa</taxon>
        <taxon>Arthropoda</taxon>
        <taxon>Chelicerata</taxon>
        <taxon>Arachnida</taxon>
        <taxon>Araneae</taxon>
        <taxon>Araneomorphae</taxon>
        <taxon>Entelegynae</taxon>
        <taxon>Araneoidea</taxon>
        <taxon>Araneidae</taxon>
        <taxon>Araneus</taxon>
    </lineage>
</organism>
<comment type="caution">
    <text evidence="1">The sequence shown here is derived from an EMBL/GenBank/DDBJ whole genome shotgun (WGS) entry which is preliminary data.</text>
</comment>
<gene>
    <name evidence="1" type="ORF">AVEN_117996_1</name>
</gene>
<accession>A0A4Y2C862</accession>
<name>A0A4Y2C862_ARAVE</name>
<dbReference type="AlphaFoldDB" id="A0A4Y2C862"/>
<reference evidence="1 2" key="1">
    <citation type="journal article" date="2019" name="Sci. Rep.">
        <title>Orb-weaving spider Araneus ventricosus genome elucidates the spidroin gene catalogue.</title>
        <authorList>
            <person name="Kono N."/>
            <person name="Nakamura H."/>
            <person name="Ohtoshi R."/>
            <person name="Moran D.A.P."/>
            <person name="Shinohara A."/>
            <person name="Yoshida Y."/>
            <person name="Fujiwara M."/>
            <person name="Mori M."/>
            <person name="Tomita M."/>
            <person name="Arakawa K."/>
        </authorList>
    </citation>
    <scope>NUCLEOTIDE SEQUENCE [LARGE SCALE GENOMIC DNA]</scope>
</reference>
<keyword evidence="2" id="KW-1185">Reference proteome</keyword>
<dbReference type="EMBL" id="BGPR01000159">
    <property type="protein sequence ID" value="GBM00641.1"/>
    <property type="molecule type" value="Genomic_DNA"/>
</dbReference>